<dbReference type="GeneID" id="87755930"/>
<sequence length="423" mass="47119">MRWMKKAAVAVMAMFVFLPVYAESSLSPKDAYETARKDYLCAWMSMAAYDDPISELGRNMLVHEHWKLSKASVSDELGHARFLIAMSGDKEERPLLILSVAGTTDYTDVKADLSFDKTLWDSSAAAPDKTQNLPKVHRGFKRYADSIWNTQLDTMTVSQILNRQASEGDILLTGHSLGGAVSTLMGVKMIDSGLNQHLEVVTFGAPAVGNPAFVDTYESLLPLKRIVNSGDPVQSVVQKVVKNYTQIGSEERWKPVEGSHYFSHRMMVYLDTAIRNYYDARDAYEKSGGHIPENIPASPPSFFILPLQVTTDDALASDIPYMKKITADYYQKQLPGAIMGTEGKTTEEALSLARQNGCRYTLENELTARTIPSKNNEIQITFMQTLRTVDGHVISYSEYRMPARDMTPIEAALYVAAKVKPSI</sequence>
<organism evidence="3 4">
    <name type="scientific">Allisonella histaminiformans</name>
    <dbReference type="NCBI Taxonomy" id="209880"/>
    <lineage>
        <taxon>Bacteria</taxon>
        <taxon>Bacillati</taxon>
        <taxon>Bacillota</taxon>
        <taxon>Negativicutes</taxon>
        <taxon>Veillonellales</taxon>
        <taxon>Veillonellaceae</taxon>
        <taxon>Allisonella</taxon>
    </lineage>
</organism>
<evidence type="ECO:0000313" key="3">
    <source>
        <dbReference type="EMBL" id="SDA49780.1"/>
    </source>
</evidence>
<dbReference type="EMBL" id="FMXA01000010">
    <property type="protein sequence ID" value="SDA49780.1"/>
    <property type="molecule type" value="Genomic_DNA"/>
</dbReference>
<dbReference type="Pfam" id="PF01764">
    <property type="entry name" value="Lipase_3"/>
    <property type="match status" value="1"/>
</dbReference>
<feature type="domain" description="Fungal lipase-type" evidence="2">
    <location>
        <begin position="99"/>
        <end position="236"/>
    </location>
</feature>
<name>A0A1G5VV64_9FIRM</name>
<reference evidence="3 4" key="1">
    <citation type="submission" date="2016-10" db="EMBL/GenBank/DDBJ databases">
        <authorList>
            <person name="de Groot N.N."/>
        </authorList>
    </citation>
    <scope>NUCLEOTIDE SEQUENCE [LARGE SCALE GENOMIC DNA]</scope>
    <source>
        <strain evidence="3 4">DSM 15230</strain>
    </source>
</reference>
<dbReference type="SUPFAM" id="SSF53474">
    <property type="entry name" value="alpha/beta-Hydrolases"/>
    <property type="match status" value="1"/>
</dbReference>
<gene>
    <name evidence="3" type="ORF">SAMN02910343_00903</name>
</gene>
<accession>A0A1G5VV64</accession>
<dbReference type="Proteomes" id="UP000199689">
    <property type="component" value="Unassembled WGS sequence"/>
</dbReference>
<feature type="chain" id="PRO_5011666212" evidence="1">
    <location>
        <begin position="23"/>
        <end position="423"/>
    </location>
</feature>
<keyword evidence="4" id="KW-1185">Reference proteome</keyword>
<dbReference type="STRING" id="209880.SAMN02910343_00903"/>
<dbReference type="InterPro" id="IPR002921">
    <property type="entry name" value="Fungal_lipase-type"/>
</dbReference>
<dbReference type="CDD" id="cd00519">
    <property type="entry name" value="Lipase_3"/>
    <property type="match status" value="1"/>
</dbReference>
<feature type="signal peptide" evidence="1">
    <location>
        <begin position="1"/>
        <end position="22"/>
    </location>
</feature>
<keyword evidence="1" id="KW-0732">Signal</keyword>
<dbReference type="PANTHER" id="PTHR45856:SF24">
    <property type="entry name" value="FUNGAL LIPASE-LIKE DOMAIN-CONTAINING PROTEIN"/>
    <property type="match status" value="1"/>
</dbReference>
<dbReference type="PANTHER" id="PTHR45856">
    <property type="entry name" value="ALPHA/BETA-HYDROLASES SUPERFAMILY PROTEIN"/>
    <property type="match status" value="1"/>
</dbReference>
<evidence type="ECO:0000313" key="4">
    <source>
        <dbReference type="Proteomes" id="UP000199689"/>
    </source>
</evidence>
<protein>
    <submittedName>
        <fullName evidence="3">Lipase (Class 3)</fullName>
    </submittedName>
</protein>
<dbReference type="OrthoDB" id="5522031at2"/>
<dbReference type="InterPro" id="IPR029058">
    <property type="entry name" value="AB_hydrolase_fold"/>
</dbReference>
<evidence type="ECO:0000259" key="2">
    <source>
        <dbReference type="Pfam" id="PF01764"/>
    </source>
</evidence>
<dbReference type="GO" id="GO:0006629">
    <property type="term" value="P:lipid metabolic process"/>
    <property type="evidence" value="ECO:0007669"/>
    <property type="project" value="InterPro"/>
</dbReference>
<evidence type="ECO:0000256" key="1">
    <source>
        <dbReference type="SAM" id="SignalP"/>
    </source>
</evidence>
<dbReference type="AlphaFoldDB" id="A0A1G5VV64"/>
<proteinExistence type="predicted"/>
<dbReference type="InterPro" id="IPR051218">
    <property type="entry name" value="Sec_MonoDiacylglyc_Lipase"/>
</dbReference>
<dbReference type="RefSeq" id="WP_091364314.1">
    <property type="nucleotide sequence ID" value="NZ_FMXA01000010.1"/>
</dbReference>
<dbReference type="Gene3D" id="3.40.50.1820">
    <property type="entry name" value="alpha/beta hydrolase"/>
    <property type="match status" value="1"/>
</dbReference>